<reference evidence="1" key="1">
    <citation type="journal article" date="2014" name="Int. J. Syst. Evol. Microbiol.">
        <title>Complete genome sequence of Corynebacterium casei LMG S-19264T (=DSM 44701T), isolated from a smear-ripened cheese.</title>
        <authorList>
            <consortium name="US DOE Joint Genome Institute (JGI-PGF)"/>
            <person name="Walter F."/>
            <person name="Albersmeier A."/>
            <person name="Kalinowski J."/>
            <person name="Ruckert C."/>
        </authorList>
    </citation>
    <scope>NUCLEOTIDE SEQUENCE</scope>
    <source>
        <strain evidence="1">CGMCC 1.15343</strain>
    </source>
</reference>
<sequence>MTDWLNLTDAQRKTSIDQAAITSGINSKSIEKDWWVTLTLKALFQTEYAQFLVFKGGTSLSKCWKVIQRFSEDIDIVIDTELFGIPYVDEPTKSYLSRLKKKGCKFTSNELKKAIEKQFIELGVTEGTLEIIAEDVDPTMTDKDPQTLFIKYKSLYDPNPYLADQVKVEVGVRSKIEPYTRKEVQSILTEVYPNDVYPEKPFTVQVVETHKTFLEKAFLLHEEFKKPNRHKIRTERMSRHFYDLEKLMDTEACKKALADQDLYATIIHHRAQYNKLNGIDYTLLNRITICFVPPEEFVEGYLSDYATMREHMIYGESLEPIKLFERISELQKRFNSFE</sequence>
<evidence type="ECO:0000313" key="2">
    <source>
        <dbReference type="Proteomes" id="UP000651668"/>
    </source>
</evidence>
<name>A0A916UKL6_9SPHI</name>
<gene>
    <name evidence="1" type="ORF">GCM10011387_31880</name>
</gene>
<evidence type="ECO:0000313" key="1">
    <source>
        <dbReference type="EMBL" id="GGC75729.1"/>
    </source>
</evidence>
<protein>
    <submittedName>
        <fullName evidence="1">Nucleotidyltransferase</fullName>
    </submittedName>
</protein>
<reference evidence="1" key="2">
    <citation type="submission" date="2020-09" db="EMBL/GenBank/DDBJ databases">
        <authorList>
            <person name="Sun Q."/>
            <person name="Zhou Y."/>
        </authorList>
    </citation>
    <scope>NUCLEOTIDE SEQUENCE</scope>
    <source>
        <strain evidence="1">CGMCC 1.15343</strain>
    </source>
</reference>
<dbReference type="EMBL" id="BMIL01000014">
    <property type="protein sequence ID" value="GGC75729.1"/>
    <property type="molecule type" value="Genomic_DNA"/>
</dbReference>
<dbReference type="Pfam" id="PF08843">
    <property type="entry name" value="AbiEii"/>
    <property type="match status" value="1"/>
</dbReference>
<dbReference type="AlphaFoldDB" id="A0A916UKL6"/>
<comment type="caution">
    <text evidence="1">The sequence shown here is derived from an EMBL/GenBank/DDBJ whole genome shotgun (WGS) entry which is preliminary data.</text>
</comment>
<keyword evidence="2" id="KW-1185">Reference proteome</keyword>
<proteinExistence type="predicted"/>
<organism evidence="1 2">
    <name type="scientific">Pedobacter quisquiliarum</name>
    <dbReference type="NCBI Taxonomy" id="1834438"/>
    <lineage>
        <taxon>Bacteria</taxon>
        <taxon>Pseudomonadati</taxon>
        <taxon>Bacteroidota</taxon>
        <taxon>Sphingobacteriia</taxon>
        <taxon>Sphingobacteriales</taxon>
        <taxon>Sphingobacteriaceae</taxon>
        <taxon>Pedobacter</taxon>
    </lineage>
</organism>
<accession>A0A916UKL6</accession>
<dbReference type="InterPro" id="IPR014942">
    <property type="entry name" value="AbiEii"/>
</dbReference>
<dbReference type="Gene3D" id="3.10.450.620">
    <property type="entry name" value="JHP933, nucleotidyltransferase-like core domain"/>
    <property type="match status" value="1"/>
</dbReference>
<dbReference type="RefSeq" id="WP_188627937.1">
    <property type="nucleotide sequence ID" value="NZ_BMIL01000014.1"/>
</dbReference>
<dbReference type="Proteomes" id="UP000651668">
    <property type="component" value="Unassembled WGS sequence"/>
</dbReference>